<evidence type="ECO:0000313" key="9">
    <source>
        <dbReference type="Proteomes" id="UP000198948"/>
    </source>
</evidence>
<keyword evidence="4 7" id="KW-0812">Transmembrane</keyword>
<dbReference type="STRING" id="142588.SAMN04488559_1248"/>
<feature type="transmembrane region" description="Helical" evidence="7">
    <location>
        <begin position="310"/>
        <end position="333"/>
    </location>
</feature>
<evidence type="ECO:0000256" key="5">
    <source>
        <dbReference type="ARBA" id="ARBA00022989"/>
    </source>
</evidence>
<protein>
    <submittedName>
        <fullName evidence="8">Conserved hypothetical integral membrane protein</fullName>
    </submittedName>
</protein>
<evidence type="ECO:0000256" key="2">
    <source>
        <dbReference type="ARBA" id="ARBA00007977"/>
    </source>
</evidence>
<feature type="transmembrane region" description="Helical" evidence="7">
    <location>
        <begin position="7"/>
        <end position="26"/>
    </location>
</feature>
<dbReference type="Proteomes" id="UP000198948">
    <property type="component" value="Unassembled WGS sequence"/>
</dbReference>
<comment type="similarity">
    <text evidence="2">Belongs to the UPF0324 family.</text>
</comment>
<gene>
    <name evidence="8" type="ORF">SAMN04488559_1248</name>
</gene>
<feature type="transmembrane region" description="Helical" evidence="7">
    <location>
        <begin position="32"/>
        <end position="50"/>
    </location>
</feature>
<dbReference type="AlphaFoldDB" id="A0A1H9U8W3"/>
<evidence type="ECO:0000256" key="4">
    <source>
        <dbReference type="ARBA" id="ARBA00022692"/>
    </source>
</evidence>
<keyword evidence="3" id="KW-1003">Cell membrane</keyword>
<dbReference type="Pfam" id="PF03601">
    <property type="entry name" value="Cons_hypoth698"/>
    <property type="match status" value="1"/>
</dbReference>
<evidence type="ECO:0000256" key="1">
    <source>
        <dbReference type="ARBA" id="ARBA00004651"/>
    </source>
</evidence>
<evidence type="ECO:0000256" key="6">
    <source>
        <dbReference type="ARBA" id="ARBA00023136"/>
    </source>
</evidence>
<dbReference type="InterPro" id="IPR018383">
    <property type="entry name" value="UPF0324_pro"/>
</dbReference>
<evidence type="ECO:0000256" key="3">
    <source>
        <dbReference type="ARBA" id="ARBA00022475"/>
    </source>
</evidence>
<dbReference type="EMBL" id="FOHA01000024">
    <property type="protein sequence ID" value="SES05905.1"/>
    <property type="molecule type" value="Genomic_DNA"/>
</dbReference>
<feature type="transmembrane region" description="Helical" evidence="7">
    <location>
        <begin position="150"/>
        <end position="174"/>
    </location>
</feature>
<feature type="transmembrane region" description="Helical" evidence="7">
    <location>
        <begin position="118"/>
        <end position="138"/>
    </location>
</feature>
<keyword evidence="6 7" id="KW-0472">Membrane</keyword>
<feature type="transmembrane region" description="Helical" evidence="7">
    <location>
        <begin position="278"/>
        <end position="298"/>
    </location>
</feature>
<feature type="transmembrane region" description="Helical" evidence="7">
    <location>
        <begin position="89"/>
        <end position="109"/>
    </location>
</feature>
<reference evidence="8 9" key="1">
    <citation type="submission" date="2016-10" db="EMBL/GenBank/DDBJ databases">
        <authorList>
            <person name="de Groot N.N."/>
        </authorList>
    </citation>
    <scope>NUCLEOTIDE SEQUENCE [LARGE SCALE GENOMIC DNA]</scope>
    <source>
        <strain evidence="8 9">DSM 13760</strain>
    </source>
</reference>
<dbReference type="RefSeq" id="WP_245706286.1">
    <property type="nucleotide sequence ID" value="NZ_FOHA01000024.1"/>
</dbReference>
<keyword evidence="5 7" id="KW-1133">Transmembrane helix</keyword>
<evidence type="ECO:0000256" key="7">
    <source>
        <dbReference type="SAM" id="Phobius"/>
    </source>
</evidence>
<evidence type="ECO:0000313" key="8">
    <source>
        <dbReference type="EMBL" id="SES05905.1"/>
    </source>
</evidence>
<sequence>MKDFIKSIIPGLALCIGVTLMSKYLATFVPQFGAATLAIFIGILLGNTVFKQPILDKGTKFSESKLLEYSVVLLGGTITFQTIRLLGLSGVLFIILQMTATIIAAILIGKKLKLSQQIYLLMASGNAVCGSSAIASTAPTVGASDEEKGLVITIVNLMGTVLMLLLPVISFALYHHDKIKSSALIGGTLQSVGQVVASGSMVNTSVQETATIFKIMRIIFLVAVVFIFGKMAKKEPQSASLSTAKKTFKLPIPWYVLGFLIVCCFASLQLIPAAVSQLMHQVSSWFEIIALAGIGLRLKMNTLLKQGKEFLIYALSLGSIQVIFAITFIWLLFS</sequence>
<name>A0A1H9U8W3_9LACT</name>
<accession>A0A1H9U8W3</accession>
<organism evidence="8 9">
    <name type="scientific">Isobaculum melis</name>
    <dbReference type="NCBI Taxonomy" id="142588"/>
    <lineage>
        <taxon>Bacteria</taxon>
        <taxon>Bacillati</taxon>
        <taxon>Bacillota</taxon>
        <taxon>Bacilli</taxon>
        <taxon>Lactobacillales</taxon>
        <taxon>Carnobacteriaceae</taxon>
        <taxon>Isobaculum</taxon>
    </lineage>
</organism>
<keyword evidence="9" id="KW-1185">Reference proteome</keyword>
<feature type="transmembrane region" description="Helical" evidence="7">
    <location>
        <begin position="212"/>
        <end position="231"/>
    </location>
</feature>
<dbReference type="GO" id="GO:0005886">
    <property type="term" value="C:plasma membrane"/>
    <property type="evidence" value="ECO:0007669"/>
    <property type="project" value="UniProtKB-SubCell"/>
</dbReference>
<feature type="transmembrane region" description="Helical" evidence="7">
    <location>
        <begin position="252"/>
        <end position="272"/>
    </location>
</feature>
<comment type="subcellular location">
    <subcellularLocation>
        <location evidence="1">Cell membrane</location>
        <topology evidence="1">Multi-pass membrane protein</topology>
    </subcellularLocation>
</comment>
<dbReference type="PANTHER" id="PTHR30106:SF2">
    <property type="entry name" value="UPF0324 INNER MEMBRANE PROTEIN YEIH"/>
    <property type="match status" value="1"/>
</dbReference>
<proteinExistence type="inferred from homology"/>
<dbReference type="PANTHER" id="PTHR30106">
    <property type="entry name" value="INNER MEMBRANE PROTEIN YEIH-RELATED"/>
    <property type="match status" value="1"/>
</dbReference>